<keyword evidence="2" id="KW-1133">Transmembrane helix</keyword>
<feature type="transmembrane region" description="Helical" evidence="2">
    <location>
        <begin position="147"/>
        <end position="168"/>
    </location>
</feature>
<accession>A0ABU4HMZ0</accession>
<name>A0ABU4HMZ0_9ACTN</name>
<keyword evidence="2" id="KW-0812">Transmembrane</keyword>
<evidence type="ECO:0000313" key="5">
    <source>
        <dbReference type="Proteomes" id="UP001284601"/>
    </source>
</evidence>
<dbReference type="InterPro" id="IPR000326">
    <property type="entry name" value="PAP2/HPO"/>
</dbReference>
<feature type="domain" description="Phosphatidic acid phosphatase type 2/haloperoxidase" evidence="3">
    <location>
        <begin position="82"/>
        <end position="189"/>
    </location>
</feature>
<feature type="transmembrane region" description="Helical" evidence="2">
    <location>
        <begin position="55"/>
        <end position="74"/>
    </location>
</feature>
<protein>
    <submittedName>
        <fullName evidence="4">Phosphatase PAP2 family protein</fullName>
    </submittedName>
</protein>
<feature type="transmembrane region" description="Helical" evidence="2">
    <location>
        <begin position="215"/>
        <end position="236"/>
    </location>
</feature>
<evidence type="ECO:0000313" key="4">
    <source>
        <dbReference type="EMBL" id="MDW5594676.1"/>
    </source>
</evidence>
<proteinExistence type="predicted"/>
<gene>
    <name evidence="4" type="ORF">R7226_10035</name>
</gene>
<dbReference type="Pfam" id="PF01569">
    <property type="entry name" value="PAP2"/>
    <property type="match status" value="1"/>
</dbReference>
<evidence type="ECO:0000256" key="2">
    <source>
        <dbReference type="SAM" id="Phobius"/>
    </source>
</evidence>
<dbReference type="SUPFAM" id="SSF48317">
    <property type="entry name" value="Acid phosphatase/Vanadium-dependent haloperoxidase"/>
    <property type="match status" value="1"/>
</dbReference>
<evidence type="ECO:0000256" key="1">
    <source>
        <dbReference type="SAM" id="MobiDB-lite"/>
    </source>
</evidence>
<reference evidence="5" key="1">
    <citation type="submission" date="2023-07" db="EMBL/GenBank/DDBJ databases">
        <title>Conexibacter stalactiti sp. nov., isolated from stalactites in a lava cave and emended description of the genus Conexibacter.</title>
        <authorList>
            <person name="Lee S.D."/>
        </authorList>
    </citation>
    <scope>NUCLEOTIDE SEQUENCE [LARGE SCALE GENOMIC DNA]</scope>
    <source>
        <strain evidence="5">KCTC 39840</strain>
    </source>
</reference>
<comment type="caution">
    <text evidence="4">The sequence shown here is derived from an EMBL/GenBank/DDBJ whole genome shotgun (WGS) entry which is preliminary data.</text>
</comment>
<dbReference type="InterPro" id="IPR036938">
    <property type="entry name" value="PAP2/HPO_sf"/>
</dbReference>
<reference evidence="4 5" key="2">
    <citation type="submission" date="2023-10" db="EMBL/GenBank/DDBJ databases">
        <authorList>
            <person name="Han X.F."/>
        </authorList>
    </citation>
    <scope>NUCLEOTIDE SEQUENCE [LARGE SCALE GENOMIC DNA]</scope>
    <source>
        <strain evidence="4 5">KCTC 39840</strain>
    </source>
</reference>
<feature type="transmembrane region" description="Helical" evidence="2">
    <location>
        <begin position="121"/>
        <end position="140"/>
    </location>
</feature>
<dbReference type="EMBL" id="JAWSTH010000020">
    <property type="protein sequence ID" value="MDW5594676.1"/>
    <property type="molecule type" value="Genomic_DNA"/>
</dbReference>
<dbReference type="Gene3D" id="1.20.144.10">
    <property type="entry name" value="Phosphatidic acid phosphatase type 2/haloperoxidase"/>
    <property type="match status" value="1"/>
</dbReference>
<sequence length="301" mass="30527">MNPLPLLGLAAGCTLAVVGTYALLVRTNRGQRIDQGAFDGRALATTTAHDAAQQLLTTISIGTLALALLVLVAQALLRGRIALALVAGTAIGGAVITTQVLKRVLERPDLLLDGRLYENSFPSGHVTIAFAVGVAATLVAPVRARRLVSVLAVAYGSAVGIAVVAAGWHRPSDVAGAFFVVTAWAAVAGLADALLERRRAGASSWPQPGVARSYLLLGGALIVAGYAVTVAIVAAGRAGAIEWTAVNGAFAGACVAVAGLAALLMAALLSALRATLPTRSRVPAQRAGTRSAPSARRRAAR</sequence>
<evidence type="ECO:0000259" key="3">
    <source>
        <dbReference type="SMART" id="SM00014"/>
    </source>
</evidence>
<dbReference type="Proteomes" id="UP001284601">
    <property type="component" value="Unassembled WGS sequence"/>
</dbReference>
<feature type="transmembrane region" description="Helical" evidence="2">
    <location>
        <begin position="248"/>
        <end position="272"/>
    </location>
</feature>
<feature type="transmembrane region" description="Helical" evidence="2">
    <location>
        <begin position="174"/>
        <end position="195"/>
    </location>
</feature>
<keyword evidence="5" id="KW-1185">Reference proteome</keyword>
<dbReference type="RefSeq" id="WP_318596970.1">
    <property type="nucleotide sequence ID" value="NZ_JAWSTH010000020.1"/>
</dbReference>
<organism evidence="4 5">
    <name type="scientific">Conexibacter stalactiti</name>
    <dbReference type="NCBI Taxonomy" id="1940611"/>
    <lineage>
        <taxon>Bacteria</taxon>
        <taxon>Bacillati</taxon>
        <taxon>Actinomycetota</taxon>
        <taxon>Thermoleophilia</taxon>
        <taxon>Solirubrobacterales</taxon>
        <taxon>Conexibacteraceae</taxon>
        <taxon>Conexibacter</taxon>
    </lineage>
</organism>
<keyword evidence="2" id="KW-0472">Membrane</keyword>
<dbReference type="SMART" id="SM00014">
    <property type="entry name" value="acidPPc"/>
    <property type="match status" value="1"/>
</dbReference>
<feature type="transmembrane region" description="Helical" evidence="2">
    <location>
        <begin position="81"/>
        <end position="101"/>
    </location>
</feature>
<feature type="region of interest" description="Disordered" evidence="1">
    <location>
        <begin position="282"/>
        <end position="301"/>
    </location>
</feature>